<dbReference type="InterPro" id="IPR029063">
    <property type="entry name" value="SAM-dependent_MTases_sf"/>
</dbReference>
<name>A0A6C0BIG3_9ZZZZ</name>
<proteinExistence type="predicted"/>
<reference evidence="1" key="1">
    <citation type="journal article" date="2020" name="Nature">
        <title>Giant virus diversity and host interactions through global metagenomics.</title>
        <authorList>
            <person name="Schulz F."/>
            <person name="Roux S."/>
            <person name="Paez-Espino D."/>
            <person name="Jungbluth S."/>
            <person name="Walsh D.A."/>
            <person name="Denef V.J."/>
            <person name="McMahon K.D."/>
            <person name="Konstantinidis K.T."/>
            <person name="Eloe-Fadrosh E.A."/>
            <person name="Kyrpides N.C."/>
            <person name="Woyke T."/>
        </authorList>
    </citation>
    <scope>NUCLEOTIDE SEQUENCE</scope>
    <source>
        <strain evidence="1">GVMAG-M-3300013006-15</strain>
    </source>
</reference>
<dbReference type="AlphaFoldDB" id="A0A6C0BIG3"/>
<dbReference type="Gene3D" id="3.40.50.150">
    <property type="entry name" value="Vaccinia Virus protein VP39"/>
    <property type="match status" value="1"/>
</dbReference>
<dbReference type="SUPFAM" id="SSF53335">
    <property type="entry name" value="S-adenosyl-L-methionine-dependent methyltransferases"/>
    <property type="match status" value="1"/>
</dbReference>
<accession>A0A6C0BIG3</accession>
<sequence>MSSEQSKYTGQLVSGVKNSSQSLIDFQKHYPSCEFLHKLVEHFYIFWEIYETCNKKWHGTCGSYLFNGIIYDYDSSMYDKQKLLYESGKNSTNFLEVGVYLGHSLFILLLANPSLTAHLIDIDDTFSYPAIQILAKYFPKAKLHFYKGDSLEVLPKINHKFDLFHIDGLHIDEHVEKEWIYCTKYFMPKDVTIIFDDCDCCNNTLNKVANSHLPNFKPSRVIFTICSCRNATVKYNYHL</sequence>
<protein>
    <recommendedName>
        <fullName evidence="2">Methyltransferase</fullName>
    </recommendedName>
</protein>
<dbReference type="Pfam" id="PF13578">
    <property type="entry name" value="Methyltransf_24"/>
    <property type="match status" value="1"/>
</dbReference>
<dbReference type="EMBL" id="MN739164">
    <property type="protein sequence ID" value="QHS91812.1"/>
    <property type="molecule type" value="Genomic_DNA"/>
</dbReference>
<evidence type="ECO:0000313" key="1">
    <source>
        <dbReference type="EMBL" id="QHS91812.1"/>
    </source>
</evidence>
<evidence type="ECO:0008006" key="2">
    <source>
        <dbReference type="Google" id="ProtNLM"/>
    </source>
</evidence>
<organism evidence="1">
    <name type="scientific">viral metagenome</name>
    <dbReference type="NCBI Taxonomy" id="1070528"/>
    <lineage>
        <taxon>unclassified sequences</taxon>
        <taxon>metagenomes</taxon>
        <taxon>organismal metagenomes</taxon>
    </lineage>
</organism>